<evidence type="ECO:0000313" key="2">
    <source>
        <dbReference type="EMBL" id="UNY48905.1"/>
    </source>
</evidence>
<reference evidence="2 3" key="1">
    <citation type="submission" date="2022-01" db="EMBL/GenBank/DDBJ databases">
        <authorList>
            <person name="Stokar-Avihail A."/>
        </authorList>
    </citation>
    <scope>NUCLEOTIDE SEQUENCE [LARGE SCALE GENOMIC DNA]</scope>
</reference>
<organism evidence="2 3">
    <name type="scientific">Bacillus phage FADO</name>
    <dbReference type="NCBI Taxonomy" id="2917160"/>
    <lineage>
        <taxon>Viruses</taxon>
        <taxon>Duplodnaviria</taxon>
        <taxon>Heunggongvirae</taxon>
        <taxon>Uroviricota</taxon>
        <taxon>Caudoviricetes</taxon>
        <taxon>Heleneionescovirinae</taxon>
        <taxon>Zhangjivirus</taxon>
        <taxon>Zhangjivirus fado</taxon>
    </lineage>
</organism>
<feature type="region of interest" description="Disordered" evidence="1">
    <location>
        <begin position="169"/>
        <end position="192"/>
    </location>
</feature>
<protein>
    <submittedName>
        <fullName evidence="2">Uncharacterized protein</fullName>
    </submittedName>
</protein>
<name>A0AAE9GCA5_9CAUD</name>
<sequence>MQNKYIRITKAQNDKSWYKDKIGKAFKLDRENDYFYFIDSPLPSHLCVVNKKCAELIITENRKAKNGEKILITNKKGDTPSYKNGDILTVTHYGVIANTVKEVHNELIVHNEYETVVYMEKSKEESETNPLLHKVFHKAHLKNMDNKELRNLVTDIFDEISTRAYGEGYRQGRFDQEMEQDEKPKTKTDQERRDKIIEQAKRDVEDLINHGMPDAEVDPSKGNNTYQEKIYTVEFLSDSDKRKVTALVKRERDKHPRHVGRAKALPEDCFNVHIGKAIALRRALELEVPEEYFNAPQPTEVHVGDVLTFRRQHEWFNKAHYRVDSITKTKENLTIIKDETGLSPNRTGHKANTNFSFQNWRDALLIIDDSRENE</sequence>
<accession>A0AAE9GCA5</accession>
<dbReference type="EMBL" id="OM236516">
    <property type="protein sequence ID" value="UNY48905.1"/>
    <property type="molecule type" value="Genomic_DNA"/>
</dbReference>
<evidence type="ECO:0000256" key="1">
    <source>
        <dbReference type="SAM" id="MobiDB-lite"/>
    </source>
</evidence>
<dbReference type="Proteomes" id="UP000831021">
    <property type="component" value="Segment"/>
</dbReference>
<evidence type="ECO:0000313" key="3">
    <source>
        <dbReference type="Proteomes" id="UP000831021"/>
    </source>
</evidence>
<feature type="compositionally biased region" description="Basic and acidic residues" evidence="1">
    <location>
        <begin position="170"/>
        <end position="192"/>
    </location>
</feature>
<keyword evidence="3" id="KW-1185">Reference proteome</keyword>
<gene>
    <name evidence="2" type="ORF">fado_190</name>
</gene>
<proteinExistence type="predicted"/>